<proteinExistence type="predicted"/>
<dbReference type="EMBL" id="KN668442">
    <property type="protein sequence ID" value="KHN05367.1"/>
    <property type="molecule type" value="Genomic_DNA"/>
</dbReference>
<sequence length="138" mass="16023">MIIREVMKLLEGSLECWVKKKEVRSFVAVVHIWYHNQRCKSRANNMQTHQQAFAFGFDATSSSPLHSLHCLEATRFDLRRLEATSTKIGGNQLQATTIRERGRANKKHNCVERASCLERRPHGERTVEEKDCQLIERC</sequence>
<accession>A0A0B2PCK7</accession>
<dbReference type="Proteomes" id="UP000053555">
    <property type="component" value="Unassembled WGS sequence"/>
</dbReference>
<protein>
    <submittedName>
        <fullName evidence="1">Uncharacterized protein</fullName>
    </submittedName>
</protein>
<reference evidence="1" key="1">
    <citation type="submission" date="2014-07" db="EMBL/GenBank/DDBJ databases">
        <title>Identification of a novel salt tolerance gene in wild soybean by whole-genome sequencing.</title>
        <authorList>
            <person name="Lam H.-M."/>
            <person name="Qi X."/>
            <person name="Li M.-W."/>
            <person name="Liu X."/>
            <person name="Xie M."/>
            <person name="Ni M."/>
            <person name="Xu X."/>
        </authorList>
    </citation>
    <scope>NUCLEOTIDE SEQUENCE [LARGE SCALE GENOMIC DNA]</scope>
    <source>
        <tissue evidence="1">Root</tissue>
    </source>
</reference>
<gene>
    <name evidence="1" type="ORF">glysoja_043743</name>
</gene>
<organism evidence="1">
    <name type="scientific">Glycine soja</name>
    <name type="common">Wild soybean</name>
    <dbReference type="NCBI Taxonomy" id="3848"/>
    <lineage>
        <taxon>Eukaryota</taxon>
        <taxon>Viridiplantae</taxon>
        <taxon>Streptophyta</taxon>
        <taxon>Embryophyta</taxon>
        <taxon>Tracheophyta</taxon>
        <taxon>Spermatophyta</taxon>
        <taxon>Magnoliopsida</taxon>
        <taxon>eudicotyledons</taxon>
        <taxon>Gunneridae</taxon>
        <taxon>Pentapetalae</taxon>
        <taxon>rosids</taxon>
        <taxon>fabids</taxon>
        <taxon>Fabales</taxon>
        <taxon>Fabaceae</taxon>
        <taxon>Papilionoideae</taxon>
        <taxon>50 kb inversion clade</taxon>
        <taxon>NPAAA clade</taxon>
        <taxon>indigoferoid/millettioid clade</taxon>
        <taxon>Phaseoleae</taxon>
        <taxon>Glycine</taxon>
        <taxon>Glycine subgen. Soja</taxon>
    </lineage>
</organism>
<dbReference type="AlphaFoldDB" id="A0A0B2PCK7"/>
<evidence type="ECO:0000313" key="1">
    <source>
        <dbReference type="EMBL" id="KHN05367.1"/>
    </source>
</evidence>
<name>A0A0B2PCK7_GLYSO</name>